<dbReference type="GO" id="GO:0030313">
    <property type="term" value="C:cell envelope"/>
    <property type="evidence" value="ECO:0007669"/>
    <property type="project" value="UniProtKB-SubCell"/>
</dbReference>
<dbReference type="InterPro" id="IPR025380">
    <property type="entry name" value="DUF4369"/>
</dbReference>
<dbReference type="InterPro" id="IPR017937">
    <property type="entry name" value="Thioredoxin_CS"/>
</dbReference>
<dbReference type="GO" id="GO:0016491">
    <property type="term" value="F:oxidoreductase activity"/>
    <property type="evidence" value="ECO:0007669"/>
    <property type="project" value="InterPro"/>
</dbReference>
<keyword evidence="2" id="KW-0201">Cytochrome c-type biogenesis</keyword>
<dbReference type="EMBL" id="FOXQ01000005">
    <property type="protein sequence ID" value="SFQ11501.1"/>
    <property type="molecule type" value="Genomic_DNA"/>
</dbReference>
<reference evidence="6 7" key="1">
    <citation type="submission" date="2016-10" db="EMBL/GenBank/DDBJ databases">
        <authorList>
            <person name="de Groot N.N."/>
        </authorList>
    </citation>
    <scope>NUCLEOTIDE SEQUENCE [LARGE SCALE GENOMIC DNA]</scope>
    <source>
        <strain evidence="6 7">DSM 28286</strain>
    </source>
</reference>
<dbReference type="InterPro" id="IPR050553">
    <property type="entry name" value="Thioredoxin_ResA/DsbE_sf"/>
</dbReference>
<evidence type="ECO:0000256" key="1">
    <source>
        <dbReference type="ARBA" id="ARBA00004196"/>
    </source>
</evidence>
<evidence type="ECO:0000259" key="5">
    <source>
        <dbReference type="PROSITE" id="PS51352"/>
    </source>
</evidence>
<keyword evidence="3" id="KW-1015">Disulfide bond</keyword>
<proteinExistence type="predicted"/>
<dbReference type="Gene3D" id="3.40.30.10">
    <property type="entry name" value="Glutaredoxin"/>
    <property type="match status" value="1"/>
</dbReference>
<dbReference type="PANTHER" id="PTHR42852:SF6">
    <property type="entry name" value="THIOL:DISULFIDE INTERCHANGE PROTEIN DSBE"/>
    <property type="match status" value="1"/>
</dbReference>
<dbReference type="Proteomes" id="UP000199031">
    <property type="component" value="Unassembled WGS sequence"/>
</dbReference>
<keyword evidence="7" id="KW-1185">Reference proteome</keyword>
<dbReference type="RefSeq" id="WP_090658052.1">
    <property type="nucleotide sequence ID" value="NZ_FOXQ01000005.1"/>
</dbReference>
<dbReference type="InterPro" id="IPR000866">
    <property type="entry name" value="AhpC/TSA"/>
</dbReference>
<dbReference type="PROSITE" id="PS51257">
    <property type="entry name" value="PROKAR_LIPOPROTEIN"/>
    <property type="match status" value="1"/>
</dbReference>
<keyword evidence="4" id="KW-0676">Redox-active center</keyword>
<dbReference type="Pfam" id="PF00578">
    <property type="entry name" value="AhpC-TSA"/>
    <property type="match status" value="1"/>
</dbReference>
<dbReference type="GO" id="GO:0016209">
    <property type="term" value="F:antioxidant activity"/>
    <property type="evidence" value="ECO:0007669"/>
    <property type="project" value="InterPro"/>
</dbReference>
<dbReference type="Pfam" id="PF14289">
    <property type="entry name" value="DUF4369"/>
    <property type="match status" value="1"/>
</dbReference>
<dbReference type="InterPro" id="IPR013766">
    <property type="entry name" value="Thioredoxin_domain"/>
</dbReference>
<dbReference type="AlphaFoldDB" id="A0A1I5VVM8"/>
<dbReference type="GO" id="GO:0017004">
    <property type="term" value="P:cytochrome complex assembly"/>
    <property type="evidence" value="ECO:0007669"/>
    <property type="project" value="UniProtKB-KW"/>
</dbReference>
<dbReference type="SUPFAM" id="SSF52833">
    <property type="entry name" value="Thioredoxin-like"/>
    <property type="match status" value="1"/>
</dbReference>
<dbReference type="CDD" id="cd02966">
    <property type="entry name" value="TlpA_like_family"/>
    <property type="match status" value="1"/>
</dbReference>
<evidence type="ECO:0000313" key="6">
    <source>
        <dbReference type="EMBL" id="SFQ11501.1"/>
    </source>
</evidence>
<evidence type="ECO:0000313" key="7">
    <source>
        <dbReference type="Proteomes" id="UP000199031"/>
    </source>
</evidence>
<organism evidence="6 7">
    <name type="scientific">Parafilimonas terrae</name>
    <dbReference type="NCBI Taxonomy" id="1465490"/>
    <lineage>
        <taxon>Bacteria</taxon>
        <taxon>Pseudomonadati</taxon>
        <taxon>Bacteroidota</taxon>
        <taxon>Chitinophagia</taxon>
        <taxon>Chitinophagales</taxon>
        <taxon>Chitinophagaceae</taxon>
        <taxon>Parafilimonas</taxon>
    </lineage>
</organism>
<evidence type="ECO:0000256" key="2">
    <source>
        <dbReference type="ARBA" id="ARBA00022748"/>
    </source>
</evidence>
<protein>
    <submittedName>
        <fullName evidence="6">Peroxiredoxin</fullName>
    </submittedName>
</protein>
<name>A0A1I5VVM8_9BACT</name>
<evidence type="ECO:0000256" key="4">
    <source>
        <dbReference type="ARBA" id="ARBA00023284"/>
    </source>
</evidence>
<sequence length="373" mass="41123">MKYLTWVAVALIVFAGCKNDGGENFTVSGKITNPQSDSVYLEELSYNTPETKKLDSAKVDKDGNYTLKGSSSQQNLFMLGFKNNPTVILINDAKDIKINFDPNGFHFPEVTGSAATKELYTFIKDYFQKDSALAVTYQQLNALTEETAKDSNYVQNLQQDYTNRITALGNLLSSTINNSKNPAVVCFVLDRARGAMAPEALAGLAESAAKRFPQHAGLESFKTDLAKQANPNADYPLLNQQAPDLTMATPDGKKISISNFKGKYVLVDFWASWCAPCRQENPNVVEAYNKFKNKNFDILGVSLDDDKTAWLKAIQDDHLAWTHISDLQSPSAAASLYHFDGIPFNVLIDPQGKIIASGLRGPALEQKLNEVLQ</sequence>
<accession>A0A1I5VVM8</accession>
<dbReference type="PROSITE" id="PS51352">
    <property type="entry name" value="THIOREDOXIN_2"/>
    <property type="match status" value="1"/>
</dbReference>
<dbReference type="PANTHER" id="PTHR42852">
    <property type="entry name" value="THIOL:DISULFIDE INTERCHANGE PROTEIN DSBE"/>
    <property type="match status" value="1"/>
</dbReference>
<comment type="subcellular location">
    <subcellularLocation>
        <location evidence="1">Cell envelope</location>
    </subcellularLocation>
</comment>
<feature type="domain" description="Thioredoxin" evidence="5">
    <location>
        <begin position="236"/>
        <end position="373"/>
    </location>
</feature>
<dbReference type="InterPro" id="IPR036249">
    <property type="entry name" value="Thioredoxin-like_sf"/>
</dbReference>
<dbReference type="PROSITE" id="PS00194">
    <property type="entry name" value="THIOREDOXIN_1"/>
    <property type="match status" value="1"/>
</dbReference>
<evidence type="ECO:0000256" key="3">
    <source>
        <dbReference type="ARBA" id="ARBA00023157"/>
    </source>
</evidence>
<dbReference type="STRING" id="1465490.SAMN05444277_105211"/>
<dbReference type="OrthoDB" id="750178at2"/>
<gene>
    <name evidence="6" type="ORF">SAMN05444277_105211</name>
</gene>